<evidence type="ECO:0000256" key="1">
    <source>
        <dbReference type="ARBA" id="ARBA00004141"/>
    </source>
</evidence>
<protein>
    <submittedName>
        <fullName evidence="5">Membrane protein YphA (DoxX/SURF4 family)</fullName>
    </submittedName>
</protein>
<keyword evidence="6" id="KW-1185">Reference proteome</keyword>
<evidence type="ECO:0000313" key="6">
    <source>
        <dbReference type="Proteomes" id="UP001230145"/>
    </source>
</evidence>
<keyword evidence="2" id="KW-0812">Transmembrane</keyword>
<keyword evidence="4" id="KW-0472">Membrane</keyword>
<evidence type="ECO:0000256" key="2">
    <source>
        <dbReference type="ARBA" id="ARBA00022692"/>
    </source>
</evidence>
<sequence length="125" mass="12977">MNIGHMMMAPIFVLGGFGAMKEPGGRIGLTKDLMDKTGITVDEQQAELMVKANGAAMIGAGAALGLGIFPRAAALALIGSLIPTTVAGHAFWEEEGAARDRQRIQFFKNLAIVGGLAAVALGKRK</sequence>
<reference evidence="5 6" key="1">
    <citation type="submission" date="2023-07" db="EMBL/GenBank/DDBJ databases">
        <title>Sequencing the genomes of 1000 actinobacteria strains.</title>
        <authorList>
            <person name="Klenk H.-P."/>
        </authorList>
    </citation>
    <scope>NUCLEOTIDE SEQUENCE [LARGE SCALE GENOMIC DNA]</scope>
    <source>
        <strain evidence="5 6">DSM 19515</strain>
    </source>
</reference>
<dbReference type="Proteomes" id="UP001230145">
    <property type="component" value="Unassembled WGS sequence"/>
</dbReference>
<dbReference type="InterPro" id="IPR032808">
    <property type="entry name" value="DoxX"/>
</dbReference>
<accession>A0ABT9PFW7</accession>
<name>A0ABT9PFW7_9ACTO</name>
<gene>
    <name evidence="5" type="ORF">J2S45_000286</name>
</gene>
<organism evidence="5 6">
    <name type="scientific">Trueperella abortisuis</name>
    <dbReference type="NCBI Taxonomy" id="445930"/>
    <lineage>
        <taxon>Bacteria</taxon>
        <taxon>Bacillati</taxon>
        <taxon>Actinomycetota</taxon>
        <taxon>Actinomycetes</taxon>
        <taxon>Actinomycetales</taxon>
        <taxon>Actinomycetaceae</taxon>
        <taxon>Trueperella</taxon>
    </lineage>
</organism>
<dbReference type="EMBL" id="JAUSQL010000001">
    <property type="protein sequence ID" value="MDP9831607.1"/>
    <property type="molecule type" value="Genomic_DNA"/>
</dbReference>
<evidence type="ECO:0000256" key="3">
    <source>
        <dbReference type="ARBA" id="ARBA00022989"/>
    </source>
</evidence>
<keyword evidence="3" id="KW-1133">Transmembrane helix</keyword>
<dbReference type="RefSeq" id="WP_307634305.1">
    <property type="nucleotide sequence ID" value="NZ_JAUSQL010000001.1"/>
</dbReference>
<evidence type="ECO:0000313" key="5">
    <source>
        <dbReference type="EMBL" id="MDP9831607.1"/>
    </source>
</evidence>
<proteinExistence type="predicted"/>
<dbReference type="Pfam" id="PF07681">
    <property type="entry name" value="DoxX"/>
    <property type="match status" value="1"/>
</dbReference>
<evidence type="ECO:0000256" key="4">
    <source>
        <dbReference type="ARBA" id="ARBA00023136"/>
    </source>
</evidence>
<comment type="caution">
    <text evidence="5">The sequence shown here is derived from an EMBL/GenBank/DDBJ whole genome shotgun (WGS) entry which is preliminary data.</text>
</comment>
<comment type="subcellular location">
    <subcellularLocation>
        <location evidence="1">Membrane</location>
        <topology evidence="1">Multi-pass membrane protein</topology>
    </subcellularLocation>
</comment>